<reference evidence="2 3" key="1">
    <citation type="submission" date="2018-10" db="EMBL/GenBank/DDBJ databases">
        <title>A high-quality apple genome assembly.</title>
        <authorList>
            <person name="Hu J."/>
        </authorList>
    </citation>
    <scope>NUCLEOTIDE SEQUENCE [LARGE SCALE GENOMIC DNA]</scope>
    <source>
        <strain evidence="3">cv. HFTH1</strain>
        <tissue evidence="2">Young leaf</tissue>
    </source>
</reference>
<organism evidence="2 3">
    <name type="scientific">Malus domestica</name>
    <name type="common">Apple</name>
    <name type="synonym">Pyrus malus</name>
    <dbReference type="NCBI Taxonomy" id="3750"/>
    <lineage>
        <taxon>Eukaryota</taxon>
        <taxon>Viridiplantae</taxon>
        <taxon>Streptophyta</taxon>
        <taxon>Embryophyta</taxon>
        <taxon>Tracheophyta</taxon>
        <taxon>Spermatophyta</taxon>
        <taxon>Magnoliopsida</taxon>
        <taxon>eudicotyledons</taxon>
        <taxon>Gunneridae</taxon>
        <taxon>Pentapetalae</taxon>
        <taxon>rosids</taxon>
        <taxon>fabids</taxon>
        <taxon>Rosales</taxon>
        <taxon>Rosaceae</taxon>
        <taxon>Amygdaloideae</taxon>
        <taxon>Maleae</taxon>
        <taxon>Malus</taxon>
    </lineage>
</organism>
<name>A0A498IYX1_MALDO</name>
<keyword evidence="1" id="KW-1133">Transmembrane helix</keyword>
<keyword evidence="3" id="KW-1185">Reference proteome</keyword>
<dbReference type="AlphaFoldDB" id="A0A498IYX1"/>
<evidence type="ECO:0000313" key="2">
    <source>
        <dbReference type="EMBL" id="RXH87525.1"/>
    </source>
</evidence>
<evidence type="ECO:0000256" key="1">
    <source>
        <dbReference type="SAM" id="Phobius"/>
    </source>
</evidence>
<accession>A0A498IYX1</accession>
<proteinExistence type="predicted"/>
<dbReference type="EMBL" id="RDQH01000336">
    <property type="protein sequence ID" value="RXH87525.1"/>
    <property type="molecule type" value="Genomic_DNA"/>
</dbReference>
<keyword evidence="1" id="KW-0812">Transmembrane</keyword>
<comment type="caution">
    <text evidence="2">The sequence shown here is derived from an EMBL/GenBank/DDBJ whole genome shotgun (WGS) entry which is preliminary data.</text>
</comment>
<dbReference type="Proteomes" id="UP000290289">
    <property type="component" value="Chromosome 10"/>
</dbReference>
<feature type="transmembrane region" description="Helical" evidence="1">
    <location>
        <begin position="12"/>
        <end position="41"/>
    </location>
</feature>
<gene>
    <name evidence="2" type="ORF">DVH24_034425</name>
</gene>
<sequence>MRALNMRGFERLASTLTWLCFEVGIGISMVVFFFFALALALEFIVLYPHLLWQTHDCVPP</sequence>
<keyword evidence="1" id="KW-0472">Membrane</keyword>
<evidence type="ECO:0000313" key="3">
    <source>
        <dbReference type="Proteomes" id="UP000290289"/>
    </source>
</evidence>
<protein>
    <submittedName>
        <fullName evidence="2">Uncharacterized protein</fullName>
    </submittedName>
</protein>